<feature type="compositionally biased region" description="Polar residues" evidence="3">
    <location>
        <begin position="1372"/>
        <end position="1393"/>
    </location>
</feature>
<feature type="region of interest" description="Disordered" evidence="3">
    <location>
        <begin position="1204"/>
        <end position="1574"/>
    </location>
</feature>
<evidence type="ECO:0000256" key="1">
    <source>
        <dbReference type="ARBA" id="ARBA00004123"/>
    </source>
</evidence>
<feature type="compositionally biased region" description="Basic and acidic residues" evidence="3">
    <location>
        <begin position="1026"/>
        <end position="1037"/>
    </location>
</feature>
<dbReference type="InterPro" id="IPR025151">
    <property type="entry name" value="ELYS_dom"/>
</dbReference>
<dbReference type="PANTHER" id="PTHR21583">
    <property type="entry name" value="ELYS PROTEIN"/>
    <property type="match status" value="1"/>
</dbReference>
<evidence type="ECO:0000256" key="2">
    <source>
        <dbReference type="ARBA" id="ARBA00023242"/>
    </source>
</evidence>
<feature type="region of interest" description="Disordered" evidence="3">
    <location>
        <begin position="1087"/>
        <end position="1112"/>
    </location>
</feature>
<dbReference type="Proteomes" id="UP001235939">
    <property type="component" value="Chromosome 06"/>
</dbReference>
<dbReference type="Pfam" id="PF16687">
    <property type="entry name" value="ELYS-bb"/>
    <property type="match status" value="1"/>
</dbReference>
<dbReference type="EMBL" id="CP092868">
    <property type="protein sequence ID" value="UYV68722.1"/>
    <property type="molecule type" value="Genomic_DNA"/>
</dbReference>
<keyword evidence="7" id="KW-1185">Reference proteome</keyword>
<evidence type="ECO:0000259" key="5">
    <source>
        <dbReference type="Pfam" id="PF16687"/>
    </source>
</evidence>
<name>A0ABY6KJX5_9ARAC</name>
<reference evidence="6 7" key="1">
    <citation type="submission" date="2022-01" db="EMBL/GenBank/DDBJ databases">
        <title>A chromosomal length assembly of Cordylochernes scorpioides.</title>
        <authorList>
            <person name="Zeh D."/>
            <person name="Zeh J."/>
        </authorList>
    </citation>
    <scope>NUCLEOTIDE SEQUENCE [LARGE SCALE GENOMIC DNA]</scope>
    <source>
        <strain evidence="6">IN4F17</strain>
        <tissue evidence="6">Whole Body</tissue>
    </source>
</reference>
<feature type="compositionally biased region" description="Low complexity" evidence="3">
    <location>
        <begin position="1422"/>
        <end position="1433"/>
    </location>
</feature>
<feature type="compositionally biased region" description="Basic residues" evidence="3">
    <location>
        <begin position="1559"/>
        <end position="1574"/>
    </location>
</feature>
<evidence type="ECO:0000313" key="6">
    <source>
        <dbReference type="EMBL" id="UYV68722.1"/>
    </source>
</evidence>
<feature type="region of interest" description="Disordered" evidence="3">
    <location>
        <begin position="1"/>
        <end position="38"/>
    </location>
</feature>
<dbReference type="InterPro" id="IPR032040">
    <property type="entry name" value="ELYS-bb"/>
</dbReference>
<feature type="compositionally biased region" description="Basic and acidic residues" evidence="3">
    <location>
        <begin position="1"/>
        <end position="14"/>
    </location>
</feature>
<proteinExistence type="predicted"/>
<dbReference type="InterPro" id="IPR052620">
    <property type="entry name" value="ELYS/MEL-28_NucAsmblyFactor"/>
</dbReference>
<feature type="compositionally biased region" description="Basic and acidic residues" evidence="3">
    <location>
        <begin position="1519"/>
        <end position="1529"/>
    </location>
</feature>
<evidence type="ECO:0000313" key="7">
    <source>
        <dbReference type="Proteomes" id="UP001235939"/>
    </source>
</evidence>
<sequence>MDGRSGERKEERKQVFTYGTRPHPPVTSSSSDSSSFTKFIFSPPNTRSHHKQHESQRPKRIPRRLYMTDIAVCSVNADVEESLCIFSWQVYDSPSDIRTPCNYLAIFDLNQWYQAQMPSAFRYSSKERIPFLGIYSLAELAPYLEGSPLVDVHLVSRSLARFSSLECLEEHNYPSSLSFQVLCFSDKGIIKGSFLGMQRQVLAELSNLGPLALLDQQSLYQHCKKCALLEDIEPYTAPPHLSVQETQREQLLTLALVHGMFRFLTLCLREWAVGDTTPIGLSTEKSVPRKFRSYLRQLETLTTLFTMLPEAGPITEKGRADLRTKLDVTQSIAAYLKANLLLTELGNLPQSDYPTDHLKQFYVTRRRALSDSWGPLLMADRLWKEAGRSYPPESLEAGLAVYLQLGLTLEAKHRLFIYLLIDLQRENVVFFPDTLLNGVRALWHLDHGNFQKGVELLMTKGATQPELTRCHQEAIVRALMRQGHSQLALQLCLTHRLPCTSQEHVLLQMDLLLNNQSFSGAFLVMLRIDNRGPIFHAYHLKIGEEWTSGIGLTMEISTTTRMKGEVDQRRVFGVSSEYDGAVSMMEPLLRLPLDEYEERELVKFLTGPELKSGQELLVLYFLQKSRPLEVARLVARLPNNDERCEVRRDLISCYLRALPQAQKNLALSVTTKSIKMPAEKWQPRTPTRLPIRKLGLPVCSKASLLEHIVSRVSTGDHGKSGLPDGLAEPPYIGSPFKQLSRPNKGVATCFPAPLSAAKRALEASTLDSPIKRVRCLEDQIFTAPTYQLSSSIRRNNEEVLKVLQVPPRVQRNIPPVQPSTPSIIPSSILKTPVSLAESSTPRVSFKLSKESDPEEKEGTVVQTKSSSSKKVNIVYPTVPTRRTPPPTYRVLGYVADDQLSDVTDDLSIQVEAPSSEENSVTSEDYIPFSHDDMMGEDQLQPEAPLSEPSSVPSTPEGEFSPAVSDISENETAHLEMPHLEREEELPMDFGGLHPSLLRFSTSYMSSTVSMSHSEISYRRETSTTRTEETCWEHKEVHTTTQEQRIPAAEEEMPAEIVIQLTEAQPEETESTEIEAQSVEIEAQSTEIEAQPVETDAQPVETEAQPMETEASPAEIVTPQELMEETPPSPEAIQDSHSADTCLNIPEMVLMIILLRIMKVVYLFIEELYLSSLCCPEVTKPPTPPPSKKLVQPEVSCLEQSERTDLPTYGCPQVSKTPGIQTRSHRTKPPETMPQPAAMLEPKTPAPAKKQDVSVPAVEEDKPTTRLRKKAQKSPPKEDTGRKVKTQQQQPSVVTGKLEDEVLVEAGESSEKVVTEESSTLPQTSRTTRAAASKKKATKDKEDGGAKKEEEKEEDKLKKKGKASTLVPVPEEQVSSPNIIQLALDSSSSKTALPSTKALKEKDSQETTGLILSLNIPSIKPETSASKTPASTKSSRAEEKRATTPPPAPRSPEPRTARGRSSSPRGSRKLRLTPIKPLPEERVRRSTRLSTTPRRRDSTDVSSQSFQPPPGIPVSEAAEESEKEKEDRLALDSGPHPPVASSSSDSSSFTKFIFSPPNTRSHHKQHESQRPKRIPRRKPQFIWEYLLTQTTKRSEARLYTITISLQPLH</sequence>
<protein>
    <submittedName>
        <fullName evidence="6">AHCTF1</fullName>
    </submittedName>
</protein>
<feature type="domain" description="ELYS beta-propeller" evidence="5">
    <location>
        <begin position="80"/>
        <end position="190"/>
    </location>
</feature>
<gene>
    <name evidence="6" type="ORF">LAZ67_6000545</name>
</gene>
<organism evidence="6 7">
    <name type="scientific">Cordylochernes scorpioides</name>
    <dbReference type="NCBI Taxonomy" id="51811"/>
    <lineage>
        <taxon>Eukaryota</taxon>
        <taxon>Metazoa</taxon>
        <taxon>Ecdysozoa</taxon>
        <taxon>Arthropoda</taxon>
        <taxon>Chelicerata</taxon>
        <taxon>Arachnida</taxon>
        <taxon>Pseudoscorpiones</taxon>
        <taxon>Cheliferoidea</taxon>
        <taxon>Chernetidae</taxon>
        <taxon>Cordylochernes</taxon>
    </lineage>
</organism>
<feature type="region of interest" description="Disordered" evidence="3">
    <location>
        <begin position="840"/>
        <end position="868"/>
    </location>
</feature>
<dbReference type="PANTHER" id="PTHR21583:SF8">
    <property type="entry name" value="PROTEIN ELYS"/>
    <property type="match status" value="1"/>
</dbReference>
<feature type="region of interest" description="Disordered" evidence="3">
    <location>
        <begin position="910"/>
        <end position="963"/>
    </location>
</feature>
<feature type="domain" description="ELYS-like" evidence="4">
    <location>
        <begin position="377"/>
        <end position="606"/>
    </location>
</feature>
<evidence type="ECO:0000259" key="4">
    <source>
        <dbReference type="Pfam" id="PF13934"/>
    </source>
</evidence>
<evidence type="ECO:0000256" key="3">
    <source>
        <dbReference type="SAM" id="MobiDB-lite"/>
    </source>
</evidence>
<keyword evidence="2" id="KW-0539">Nucleus</keyword>
<feature type="region of interest" description="Disordered" evidence="3">
    <location>
        <begin position="1026"/>
        <end position="1046"/>
    </location>
</feature>
<feature type="compositionally biased region" description="Basic and acidic residues" evidence="3">
    <location>
        <begin position="1338"/>
        <end position="1356"/>
    </location>
</feature>
<comment type="subcellular location">
    <subcellularLocation>
        <location evidence="1">Nucleus</location>
    </subcellularLocation>
</comment>
<dbReference type="Pfam" id="PF13934">
    <property type="entry name" value="ELYS"/>
    <property type="match status" value="1"/>
</dbReference>
<accession>A0ABY6KJX5</accession>